<evidence type="ECO:0000313" key="1">
    <source>
        <dbReference type="EMBL" id="KAL0491872.1"/>
    </source>
</evidence>
<name>A0AAW2ZTF5_9EUKA</name>
<reference evidence="1 2" key="1">
    <citation type="submission" date="2024-03" db="EMBL/GenBank/DDBJ databases">
        <title>The Acrasis kona genome and developmental transcriptomes reveal deep origins of eukaryotic multicellular pathways.</title>
        <authorList>
            <person name="Sheikh S."/>
            <person name="Fu C.-J."/>
            <person name="Brown M.W."/>
            <person name="Baldauf S.L."/>
        </authorList>
    </citation>
    <scope>NUCLEOTIDE SEQUENCE [LARGE SCALE GENOMIC DNA]</scope>
    <source>
        <strain evidence="1 2">ATCC MYA-3509</strain>
    </source>
</reference>
<organism evidence="1 2">
    <name type="scientific">Acrasis kona</name>
    <dbReference type="NCBI Taxonomy" id="1008807"/>
    <lineage>
        <taxon>Eukaryota</taxon>
        <taxon>Discoba</taxon>
        <taxon>Heterolobosea</taxon>
        <taxon>Tetramitia</taxon>
        <taxon>Eutetramitia</taxon>
        <taxon>Acrasidae</taxon>
        <taxon>Acrasis</taxon>
    </lineage>
</organism>
<sequence length="157" mass="17736">MRWQAVGGRVERKMVWEVLPVLGANWIVKMKMSSPSARRITLFVTFVSLHQGYRMIEFISGWRRRSFNSLTLVDSGFGAHGHNANTNYPGIAVLVPPQPTLQTVMNLYGSYAIIAEGMWTMKFCDNTASVFPNALEPDLIAWLRVASNNAQYRNIRG</sequence>
<dbReference type="Proteomes" id="UP001431209">
    <property type="component" value="Unassembled WGS sequence"/>
</dbReference>
<comment type="caution">
    <text evidence="1">The sequence shown here is derived from an EMBL/GenBank/DDBJ whole genome shotgun (WGS) entry which is preliminary data.</text>
</comment>
<dbReference type="EMBL" id="JAOPGA020001879">
    <property type="protein sequence ID" value="KAL0491872.1"/>
    <property type="molecule type" value="Genomic_DNA"/>
</dbReference>
<keyword evidence="2" id="KW-1185">Reference proteome</keyword>
<gene>
    <name evidence="1" type="ORF">AKO1_000544</name>
</gene>
<evidence type="ECO:0000313" key="2">
    <source>
        <dbReference type="Proteomes" id="UP001431209"/>
    </source>
</evidence>
<accession>A0AAW2ZTF5</accession>
<proteinExistence type="predicted"/>
<dbReference type="AlphaFoldDB" id="A0AAW2ZTF5"/>
<protein>
    <submittedName>
        <fullName evidence="1">Uncharacterized protein</fullName>
    </submittedName>
</protein>